<protein>
    <recommendedName>
        <fullName evidence="3">F-box domain-containing protein</fullName>
    </recommendedName>
</protein>
<dbReference type="AlphaFoldDB" id="T0RRI8"/>
<keyword evidence="2" id="KW-1185">Reference proteome</keyword>
<sequence>MALGAAKRSKSEPTTLETLGTDALLSIVSFLQPNDALNLSSASPALDAAMDKSVWRYVLLEQCGVKPKVLKPRTQLRKMVVGHVEKKTCHHCGRFVVRGLYTIDDRNEHYGKKLCMTCMEMPVFKEIGHMEALRKYKLKHHELHTLPVRLAPDGYYTYDYEPPMKKMYNLQVVLNLVAQLR</sequence>
<evidence type="ECO:0000313" key="1">
    <source>
        <dbReference type="EMBL" id="EQC32737.1"/>
    </source>
</evidence>
<evidence type="ECO:0000313" key="2">
    <source>
        <dbReference type="Proteomes" id="UP000030762"/>
    </source>
</evidence>
<dbReference type="RefSeq" id="XP_008613881.1">
    <property type="nucleotide sequence ID" value="XM_008615659.1"/>
</dbReference>
<dbReference type="Proteomes" id="UP000030762">
    <property type="component" value="Unassembled WGS sequence"/>
</dbReference>
<dbReference type="GeneID" id="19950436"/>
<dbReference type="InParanoid" id="T0RRI8"/>
<dbReference type="VEuPathDB" id="FungiDB:SDRG_09709"/>
<reference evidence="1 2" key="1">
    <citation type="submission" date="2012-04" db="EMBL/GenBank/DDBJ databases">
        <title>The Genome Sequence of Saprolegnia declina VS20.</title>
        <authorList>
            <consortium name="The Broad Institute Genome Sequencing Platform"/>
            <person name="Russ C."/>
            <person name="Nusbaum C."/>
            <person name="Tyler B."/>
            <person name="van West P."/>
            <person name="Dieguez-Uribeondo J."/>
            <person name="de Bruijn I."/>
            <person name="Tripathy S."/>
            <person name="Jiang R."/>
            <person name="Young S.K."/>
            <person name="Zeng Q."/>
            <person name="Gargeya S."/>
            <person name="Fitzgerald M."/>
            <person name="Haas B."/>
            <person name="Abouelleil A."/>
            <person name="Alvarado L."/>
            <person name="Arachchi H.M."/>
            <person name="Berlin A."/>
            <person name="Chapman S.B."/>
            <person name="Goldberg J."/>
            <person name="Griggs A."/>
            <person name="Gujja S."/>
            <person name="Hansen M."/>
            <person name="Howarth C."/>
            <person name="Imamovic A."/>
            <person name="Larimer J."/>
            <person name="McCowen C."/>
            <person name="Montmayeur A."/>
            <person name="Murphy C."/>
            <person name="Neiman D."/>
            <person name="Pearson M."/>
            <person name="Priest M."/>
            <person name="Roberts A."/>
            <person name="Saif S."/>
            <person name="Shea T."/>
            <person name="Sisk P."/>
            <person name="Sykes S."/>
            <person name="Wortman J."/>
            <person name="Nusbaum C."/>
            <person name="Birren B."/>
        </authorList>
    </citation>
    <scope>NUCLEOTIDE SEQUENCE [LARGE SCALE GENOMIC DNA]</scope>
    <source>
        <strain evidence="1 2">VS20</strain>
    </source>
</reference>
<dbReference type="SUPFAM" id="SSF81383">
    <property type="entry name" value="F-box domain"/>
    <property type="match status" value="1"/>
</dbReference>
<dbReference type="InterPro" id="IPR036047">
    <property type="entry name" value="F-box-like_dom_sf"/>
</dbReference>
<proteinExistence type="predicted"/>
<evidence type="ECO:0008006" key="3">
    <source>
        <dbReference type="Google" id="ProtNLM"/>
    </source>
</evidence>
<dbReference type="OMA" id="TADNEHH"/>
<gene>
    <name evidence="1" type="ORF">SDRG_09709</name>
</gene>
<accession>T0RRI8</accession>
<dbReference type="EMBL" id="JH767162">
    <property type="protein sequence ID" value="EQC32737.1"/>
    <property type="molecule type" value="Genomic_DNA"/>
</dbReference>
<name>T0RRI8_SAPDV</name>
<organism evidence="1 2">
    <name type="scientific">Saprolegnia diclina (strain VS20)</name>
    <dbReference type="NCBI Taxonomy" id="1156394"/>
    <lineage>
        <taxon>Eukaryota</taxon>
        <taxon>Sar</taxon>
        <taxon>Stramenopiles</taxon>
        <taxon>Oomycota</taxon>
        <taxon>Saprolegniomycetes</taxon>
        <taxon>Saprolegniales</taxon>
        <taxon>Saprolegniaceae</taxon>
        <taxon>Saprolegnia</taxon>
    </lineage>
</organism>